<dbReference type="UniPathway" id="UPA00143"/>
<keyword evidence="5" id="KW-0813">Transport</keyword>
<dbReference type="InterPro" id="IPR000569">
    <property type="entry name" value="HECT_dom"/>
</dbReference>
<feature type="region of interest" description="Disordered" evidence="13">
    <location>
        <begin position="2182"/>
        <end position="2220"/>
    </location>
</feature>
<evidence type="ECO:0000256" key="12">
    <source>
        <dbReference type="PROSITE-ProRule" id="PRU00104"/>
    </source>
</evidence>
<dbReference type="Gene3D" id="3.30.2410.10">
    <property type="entry name" value="Hect, E3 ligase catalytic domain"/>
    <property type="match status" value="1"/>
</dbReference>
<dbReference type="Gene3D" id="3.90.1750.10">
    <property type="entry name" value="Hect, E3 ligase catalytic domains"/>
    <property type="match status" value="1"/>
</dbReference>
<evidence type="ECO:0000256" key="7">
    <source>
        <dbReference type="ARBA" id="ARBA00022786"/>
    </source>
</evidence>
<comment type="catalytic activity">
    <reaction evidence="1">
        <text>S-ubiquitinyl-[E2 ubiquitin-conjugating enzyme]-L-cysteine + [acceptor protein]-L-lysine = [E2 ubiquitin-conjugating enzyme]-L-cysteine + N(6)-ubiquitinyl-[acceptor protein]-L-lysine.</text>
        <dbReference type="EC" id="2.3.2.26"/>
    </reaction>
</comment>
<proteinExistence type="inferred from homology"/>
<dbReference type="InterPro" id="IPR025527">
    <property type="entry name" value="HUWE1/Rev1_UBM"/>
</dbReference>
<dbReference type="InterPro" id="IPR010309">
    <property type="entry name" value="E3_Ub_ligase_DUF908"/>
</dbReference>
<dbReference type="PROSITE" id="PS50237">
    <property type="entry name" value="HECT"/>
    <property type="match status" value="1"/>
</dbReference>
<dbReference type="GO" id="GO:0000447">
    <property type="term" value="P:endonucleolytic cleavage in ITS1 to separate SSU-rRNA from 5.8S rRNA and LSU-rRNA from tricistronic rRNA transcript (SSU-rRNA, 5.8S rRNA, LSU-rRNA)"/>
    <property type="evidence" value="ECO:0007669"/>
    <property type="project" value="EnsemblFungi"/>
</dbReference>
<evidence type="ECO:0000256" key="11">
    <source>
        <dbReference type="ARBA" id="ARBA00076267"/>
    </source>
</evidence>
<comment type="similarity">
    <text evidence="10">Belongs to the UPL family. TOM1/PTR1 subfamily.</text>
</comment>
<dbReference type="GO" id="GO:0005634">
    <property type="term" value="C:nucleus"/>
    <property type="evidence" value="ECO:0007669"/>
    <property type="project" value="UniProtKB-SubCell"/>
</dbReference>
<dbReference type="EMBL" id="HE580274">
    <property type="protein sequence ID" value="CCD26361.1"/>
    <property type="molecule type" value="Genomic_DNA"/>
</dbReference>
<dbReference type="InterPro" id="IPR010314">
    <property type="entry name" value="E3_Ub_ligase_DUF913"/>
</dbReference>
<dbReference type="EC" id="2.3.2.26" evidence="4"/>
<feature type="region of interest" description="Disordered" evidence="13">
    <location>
        <begin position="2295"/>
        <end position="2321"/>
    </location>
</feature>
<dbReference type="KEGG" id="ndi:NDAI_0H01870"/>
<feature type="compositionally biased region" description="Polar residues" evidence="13">
    <location>
        <begin position="2298"/>
        <end position="2319"/>
    </location>
</feature>
<dbReference type="CDD" id="cd00078">
    <property type="entry name" value="HECTc"/>
    <property type="match status" value="1"/>
</dbReference>
<evidence type="ECO:0000256" key="3">
    <source>
        <dbReference type="ARBA" id="ARBA00004906"/>
    </source>
</evidence>
<dbReference type="OMA" id="DCHFSRE"/>
<protein>
    <recommendedName>
        <fullName evidence="4">HECT-type E3 ubiquitin transferase</fullName>
        <ecNumber evidence="4">2.3.2.26</ecNumber>
    </recommendedName>
    <alternativeName>
        <fullName evidence="11">HECT-type E3 ubiquitin transferase TOM1</fullName>
    </alternativeName>
</protein>
<gene>
    <name evidence="15" type="primary">NDAI0H01870</name>
    <name evidence="15" type="ordered locus">NDAI_0H01870</name>
</gene>
<sequence>MSTKDEKVCVTLMEFIERLLTNTADMQYYDYLGTINSFLNCPTYKIKYHVLKIMSINAFRTVKAHQSIMTKPPFNDPILRTNLLKVALALPSSVPDDDGDHFSLIDLFTEKKKYPSNWTKLKYPYYIQERRNNKASNSITTSQTTSAINTSTMVLASTPVLSSSSLRKLILNKEDLQKYTLQELYNKGMEVLPHKNWFDYSLKVAVAKSFSDDSEENKELRKLIIKTKFMAIALTNCIFVPPQVSAKFFEVDQYAFNSLTDFISGDEAKLSTDLKLDALFTLNCISSKHIWCSDIMRNIGGNMSHGLLFQILRYLNKNLREEKSEVNELYNGYLFDLITNIAAVKTLHESLVAAGLIPILMEIASVRESKHKKTLTSAARLLTQMIKNTETATEFINNDGFNILINTISYEIEYALNNADKSHTPQYVNASYSISYVQMEYIKSLLLLVLKLLRTDSSDRIRNLIDSPLLVSLMKLLSNKDIFGNAILQYSLDIVQSVINNEPTIYSVLVEAGIIPYIIDNFQEFVAPSADLIILLPDVISALCLNTEGLKKVKERNLVQYLFNCLLDKDCTDILAYYDEGAEYGASIDELARHYPDLKEPIETAFFKLVEKLPEHISFNQSFLFESPIGADYFYHSKDEAVVNHEPDDKTGEALPFWDFQESSAVVECFSSILYGMTLENSPLLDIPKNLDFTKFLPILTPQRPPFDYCQSQTMLNVLDILRLFDDKYPEYGYSTMLDLLDKKLDDIHLFLTYPDESSIFLDIKKGEDYSAIEDMIAMLSEITTITFQLTRVYLSEENMAPNRIIQTINYFKDRGFKLISKLRLLFQRCALEEMYFSRTLPVEANISTQHLSYSHSPPIQVHAAPPKKVARNDYLTSARHKNTLQIRSFIAQLQSFASEMFRCLLKLGQGKVGDIEEHNLSIEFHIFDEVVTEVLKLFSAVPLLNNLQYYLVVLNFNSFIFTFPKSRIMSSDLLQTIPAVLFYQKGGYTLYAEMIQKLFQRMSRIEDVSVVENVNYINTSDDVLNLSCLINCLTFLNKSMQKDSMENIRTMTNFYPFLTKGDCNMTDALIVRIKLLSLSTIMDLDENDLLFTARKHSVPYTVFKQILTMLKNCFSEVNGKGELYEICWDLIHPSDKKINILTKMLPNTDRGNAATYLQSRKGKLPYDQGESYLGEEKLNNLVDWEHISPSPQPPQYNKYTTVEELVQLRENFYNDNLPAKVFNILPYYPKLVNAFARMLLQAFASSKDSEIQFASKILKEILKTNVDEKETLSSYIHIFGIFLNEGDIYQKSNHLITLFLNYLESRLLPEHINTPWFSKALFVYEIVLTKSELPYEEELSTAVILDEYPLDPIHVHRISDNVKQRIFDVLIRVGDINNFYSALATARILIIYAANEKFAKDITNSGILIKLLKVIGTSQKSEKINFLESSFLLLLRRCFETSDIIGELMMYELNKSFSARPLNTKKERERELGTLLEEKAHVAMRSPDRFVEVLERSTQFTNFDEDGTLLDYTIKKRASTENTASSANAKTSAHTLKSTGIIHLLISQLVAVSEKDWISEPEPHDKPKPTLTRTNDVKVDPTRNPICGYMMFLLKTLIELITSYKQCKYEFLTFNKRDKYSEQIRPRTSAMNFFLYKLLERCDDQEDNVYAKKRREVISTLAKSVIVGFVSDVQDSENEDHNPKDADPDLTFIRKFTIETISKALRKCMSSPKLIEVNVNKINAWFNIIHSMVYLHAPYIKLLLDSNKIESDRYQICRLMIDLNIPSTITDCIASLDLNYPFSKKLFNDAVEAINAINSTRIDFAEHFQVENDDADENIEDESDKEEAPNMFRNSALGMYDVEDIEEDDEEDDDSLIGDDGIAFVNDDDDFQIIFTDEEEGRLTDDDNESSSSAESESDAADYSNDGINIVVDQIMTDVSDGESYDVENNNPGIEIVEDEHGISASDLDIELSEYDIDESDWDSRISDISIEYSDDSEEDTDDAMEISAPSANHRRWALTEDIDLIEESSDEEARGVFQGVEHVFNTEPALFRIDTSLQHRHHHRTQRNSALEPPSMTLLNGTRSRYANSLINPLGPSGLEQVENDISTELNTVRSGTESRQERPHFTDTLLSSHLLEDKTLDGVILKSTVARWKDIYDMFYDSRSYSSYLTSRIINRLYHKSLDLWRKDKEHALEVAKKEAEELQRSKNIREEKKLSISPESEHVPESQSNTDSHEPVYVEIEGSTVDIGGTDIDPEFLSALPDDMRAEVFAQHIRERRAEAVHHNIQSREINQDFLDAIPEDIRDDILEHEADESSSSHLTQTHTDGDTNSDSGSTEPIRLHNAVDELDLSRSNTTVPPKEPTRIVYGPLLDKAGIATLMKALFFSQPYMQREIYHELFYRLCCSKQNRNDILNILLFILAEGINDQHSLEKTYTILSVRACGNDKSHSVPTSRQIPTDCSPLVVTTQAIEILQILLERNRSMRFFFITEHENLMVNKPSSKNKKENPAKNEKLPLKHLFSLLDKKIITDETQLMDLLTRIIQICTQRLDKLIKTSAKNRWKKKLQQPDVSRDDIMKLVAIIKLDSCNTKVFQQTLNIMLNLSVFNNNIELLTEQLVLLGKGTTADLLKDLNDLAQESERISDKPELDPDLLIKFTIPNSDQAKLLKILTAIDYVYSHDSTLGADKDEKLIKLYNEMHLGPIWSSLSKCLAKFESSSHFTTSATILLPVIESLMIVCKHTKATHEKVKKYEEGKSLDFAEIPVENLFYPFTDLHKKLLNQMVRSNSQLMSGPFSLLVKNPKILDFDNKRYYFMAKLKTETAEKPKLAVSVRRDQVFLDSYRSLFFKSDDEIKNSRLEITFKGESGVDAGGLTREWYQVLSRQMFNPDYALFLPVSSDKTTFHPNRTSGVNPEHLSFFKFIGMVLGKAIRDQCFLDCHFSRDVYKNMLGKPVSLKDMESIDLDYYKSLVWILENDITDVIEETFSVETDDYGEHKVIDLIENGSNVPVTEENKKDYVKKIVEYKLHTSVKEQMDNFLRGFYSLIPKELVSIFDEQELELLVSGLPDIDVDDWKNNTNYTNYTSNDKQINYFWRAVRSFDVEERARLLQFVTGTSKVPLNGFKELSGVEGVCKFAIHRDYGSTDRLPSSHTCFNQLNLPAYNSYETLRGSLLIAINEGHEGFGLA</sequence>
<keyword evidence="6" id="KW-0808">Transferase</keyword>
<evidence type="ECO:0000256" key="5">
    <source>
        <dbReference type="ARBA" id="ARBA00022448"/>
    </source>
</evidence>
<evidence type="ECO:0000256" key="13">
    <source>
        <dbReference type="SAM" id="MobiDB-lite"/>
    </source>
</evidence>
<dbReference type="SMART" id="SM00119">
    <property type="entry name" value="HECTc"/>
    <property type="match status" value="1"/>
</dbReference>
<dbReference type="Pfam" id="PF06012">
    <property type="entry name" value="DUF908"/>
    <property type="match status" value="1"/>
</dbReference>
<dbReference type="Pfam" id="PF06025">
    <property type="entry name" value="DUF913"/>
    <property type="match status" value="1"/>
</dbReference>
<dbReference type="Proteomes" id="UP000000689">
    <property type="component" value="Chromosome 8"/>
</dbReference>
<dbReference type="FunFam" id="3.90.1750.10:FF:000003">
    <property type="entry name" value="E3 ubiquitin-protein ligase UPL1"/>
    <property type="match status" value="1"/>
</dbReference>
<dbReference type="GO" id="GO:0061630">
    <property type="term" value="F:ubiquitin protein ligase activity"/>
    <property type="evidence" value="ECO:0007669"/>
    <property type="project" value="UniProtKB-EC"/>
</dbReference>
<dbReference type="InterPro" id="IPR011989">
    <property type="entry name" value="ARM-like"/>
</dbReference>
<dbReference type="eggNOG" id="KOG0939">
    <property type="taxonomic scope" value="Eukaryota"/>
</dbReference>
<evidence type="ECO:0000313" key="15">
    <source>
        <dbReference type="EMBL" id="CCD26361.1"/>
    </source>
</evidence>
<feature type="compositionally biased region" description="Basic and acidic residues" evidence="13">
    <location>
        <begin position="2182"/>
        <end position="2208"/>
    </location>
</feature>
<dbReference type="GO" id="GO:0006913">
    <property type="term" value="P:nucleocytoplasmic transport"/>
    <property type="evidence" value="ECO:0007669"/>
    <property type="project" value="EnsemblFungi"/>
</dbReference>
<dbReference type="SUPFAM" id="SSF48371">
    <property type="entry name" value="ARM repeat"/>
    <property type="match status" value="1"/>
</dbReference>
<keyword evidence="7 12" id="KW-0833">Ubl conjugation pathway</keyword>
<dbReference type="InterPro" id="IPR050409">
    <property type="entry name" value="E3_ubiq-protein_ligase"/>
</dbReference>
<dbReference type="Pfam" id="PF14377">
    <property type="entry name" value="UBM"/>
    <property type="match status" value="2"/>
</dbReference>
<keyword evidence="16" id="KW-1185">Reference proteome</keyword>
<dbReference type="STRING" id="1071378.G0WF00"/>
<feature type="region of interest" description="Disordered" evidence="13">
    <location>
        <begin position="1878"/>
        <end position="1907"/>
    </location>
</feature>
<feature type="active site" description="Glycyl thioester intermediate" evidence="12">
    <location>
        <position position="3133"/>
    </location>
</feature>
<feature type="region of interest" description="Disordered" evidence="13">
    <location>
        <begin position="1559"/>
        <end position="1578"/>
    </location>
</feature>
<dbReference type="PANTHER" id="PTHR11254:SF67">
    <property type="entry name" value="E3 UBIQUITIN-PROTEIN LIGASE HUWE1"/>
    <property type="match status" value="1"/>
</dbReference>
<evidence type="ECO:0000256" key="2">
    <source>
        <dbReference type="ARBA" id="ARBA00004123"/>
    </source>
</evidence>
<dbReference type="OrthoDB" id="8068875at2759"/>
<comment type="subcellular location">
    <subcellularLocation>
        <location evidence="2">Nucleus</location>
    </subcellularLocation>
</comment>
<dbReference type="GO" id="GO:0000472">
    <property type="term" value="P:endonucleolytic cleavage to generate mature 5'-end of SSU-rRNA from (SSU-rRNA, 5.8S rRNA, LSU-rRNA)"/>
    <property type="evidence" value="ECO:0007669"/>
    <property type="project" value="EnsemblFungi"/>
</dbReference>
<dbReference type="GeneID" id="11495892"/>
<accession>G0WF00</accession>
<dbReference type="HOGENOM" id="CLU_000215_0_1_1"/>
<evidence type="ECO:0000313" key="16">
    <source>
        <dbReference type="Proteomes" id="UP000000689"/>
    </source>
</evidence>
<dbReference type="GO" id="GO:0006997">
    <property type="term" value="P:nucleus organization"/>
    <property type="evidence" value="ECO:0007669"/>
    <property type="project" value="EnsemblFungi"/>
</dbReference>
<evidence type="ECO:0000256" key="4">
    <source>
        <dbReference type="ARBA" id="ARBA00012485"/>
    </source>
</evidence>
<dbReference type="GO" id="GO:0000209">
    <property type="term" value="P:protein polyubiquitination"/>
    <property type="evidence" value="ECO:0007669"/>
    <property type="project" value="TreeGrafter"/>
</dbReference>
<dbReference type="InterPro" id="IPR035983">
    <property type="entry name" value="Hect_E3_ubiquitin_ligase"/>
</dbReference>
<dbReference type="FunFam" id="3.30.2160.10:FF:000001">
    <property type="entry name" value="E3 ubiquitin-protein ligase NEDD4-like"/>
    <property type="match status" value="1"/>
</dbReference>
<evidence type="ECO:0000256" key="1">
    <source>
        <dbReference type="ARBA" id="ARBA00000885"/>
    </source>
</evidence>
<dbReference type="GO" id="GO:0000278">
    <property type="term" value="P:mitotic cell cycle"/>
    <property type="evidence" value="ECO:0007669"/>
    <property type="project" value="EnsemblFungi"/>
</dbReference>
<evidence type="ECO:0000256" key="10">
    <source>
        <dbReference type="ARBA" id="ARBA00034494"/>
    </source>
</evidence>
<reference evidence="15 16" key="1">
    <citation type="journal article" date="2011" name="Proc. Natl. Acad. Sci. U.S.A.">
        <title>Evolutionary erosion of yeast sex chromosomes by mating-type switching accidents.</title>
        <authorList>
            <person name="Gordon J.L."/>
            <person name="Armisen D."/>
            <person name="Proux-Wera E."/>
            <person name="Oheigeartaigh S.S."/>
            <person name="Byrne K.P."/>
            <person name="Wolfe K.H."/>
        </authorList>
    </citation>
    <scope>NUCLEOTIDE SEQUENCE [LARGE SCALE GENOMIC DNA]</scope>
    <source>
        <strain evidence="16">ATCC 10597 / BCRC 20456 / CBS 421 / NBRC 0211 / NRRL Y-12639</strain>
    </source>
</reference>
<dbReference type="Gene3D" id="1.25.10.10">
    <property type="entry name" value="Leucine-rich Repeat Variant"/>
    <property type="match status" value="1"/>
</dbReference>
<evidence type="ECO:0000256" key="6">
    <source>
        <dbReference type="ARBA" id="ARBA00022679"/>
    </source>
</evidence>
<keyword evidence="8" id="KW-0509">mRNA transport</keyword>
<evidence type="ECO:0000259" key="14">
    <source>
        <dbReference type="PROSITE" id="PS50237"/>
    </source>
</evidence>
<dbReference type="InterPro" id="IPR016024">
    <property type="entry name" value="ARM-type_fold"/>
</dbReference>
<dbReference type="SUPFAM" id="SSF56204">
    <property type="entry name" value="Hect, E3 ligase catalytic domain"/>
    <property type="match status" value="1"/>
</dbReference>
<dbReference type="GO" id="GO:0000480">
    <property type="term" value="P:endonucleolytic cleavage in 5'-ETS of tricistronic rRNA transcript (SSU-rRNA, 5.8S rRNA, LSU-rRNA)"/>
    <property type="evidence" value="ECO:0007669"/>
    <property type="project" value="EnsemblFungi"/>
</dbReference>
<evidence type="ECO:0000256" key="8">
    <source>
        <dbReference type="ARBA" id="ARBA00022816"/>
    </source>
</evidence>
<feature type="compositionally biased region" description="Basic and acidic residues" evidence="13">
    <location>
        <begin position="1559"/>
        <end position="1569"/>
    </location>
</feature>
<dbReference type="GO" id="GO:0006511">
    <property type="term" value="P:ubiquitin-dependent protein catabolic process"/>
    <property type="evidence" value="ECO:0007669"/>
    <property type="project" value="EnsemblFungi"/>
</dbReference>
<organism evidence="15 16">
    <name type="scientific">Naumovozyma dairenensis (strain ATCC 10597 / BCRC 20456 / CBS 421 / NBRC 0211 / NRRL Y-12639)</name>
    <name type="common">Saccharomyces dairenensis</name>
    <dbReference type="NCBI Taxonomy" id="1071378"/>
    <lineage>
        <taxon>Eukaryota</taxon>
        <taxon>Fungi</taxon>
        <taxon>Dikarya</taxon>
        <taxon>Ascomycota</taxon>
        <taxon>Saccharomycotina</taxon>
        <taxon>Saccharomycetes</taxon>
        <taxon>Saccharomycetales</taxon>
        <taxon>Saccharomycetaceae</taxon>
        <taxon>Naumovozyma</taxon>
    </lineage>
</organism>
<dbReference type="Pfam" id="PF00632">
    <property type="entry name" value="HECT"/>
    <property type="match status" value="1"/>
</dbReference>
<keyword evidence="9" id="KW-0539">Nucleus</keyword>
<name>G0WF00_NAUDC</name>
<dbReference type="RefSeq" id="XP_003671604.1">
    <property type="nucleotide sequence ID" value="XM_003671556.1"/>
</dbReference>
<dbReference type="PANTHER" id="PTHR11254">
    <property type="entry name" value="HECT DOMAIN UBIQUITIN-PROTEIN LIGASE"/>
    <property type="match status" value="1"/>
</dbReference>
<dbReference type="FunFam" id="3.30.2410.10:FF:000004">
    <property type="entry name" value="E3 ubiquitin-protein ligase HUWE1, variant"/>
    <property type="match status" value="1"/>
</dbReference>
<evidence type="ECO:0000256" key="9">
    <source>
        <dbReference type="ARBA" id="ARBA00023242"/>
    </source>
</evidence>
<feature type="compositionally biased region" description="Low complexity" evidence="13">
    <location>
        <begin position="1891"/>
        <end position="1907"/>
    </location>
</feature>
<feature type="region of interest" description="Disordered" evidence="13">
    <location>
        <begin position="1818"/>
        <end position="1837"/>
    </location>
</feature>
<dbReference type="Gene3D" id="3.30.2160.10">
    <property type="entry name" value="Hect, E3 ligase catalytic domain"/>
    <property type="match status" value="1"/>
</dbReference>
<dbReference type="GO" id="GO:0051028">
    <property type="term" value="P:mRNA transport"/>
    <property type="evidence" value="ECO:0007669"/>
    <property type="project" value="UniProtKB-KW"/>
</dbReference>
<dbReference type="GO" id="GO:0005737">
    <property type="term" value="C:cytoplasm"/>
    <property type="evidence" value="ECO:0007669"/>
    <property type="project" value="TreeGrafter"/>
</dbReference>
<feature type="domain" description="HECT" evidence="14">
    <location>
        <begin position="2830"/>
        <end position="3166"/>
    </location>
</feature>
<dbReference type="GO" id="GO:0000448">
    <property type="term" value="P:cleavage in ITS2 between 5.8S rRNA and LSU-rRNA of tricistronic rRNA transcript (SSU-rRNA, 5.8S rRNA, LSU-rRNA)"/>
    <property type="evidence" value="ECO:0007669"/>
    <property type="project" value="EnsemblFungi"/>
</dbReference>
<comment type="pathway">
    <text evidence="3">Protein modification; protein ubiquitination.</text>
</comment>